<dbReference type="SUPFAM" id="SSF53474">
    <property type="entry name" value="alpha/beta-Hydrolases"/>
    <property type="match status" value="1"/>
</dbReference>
<keyword evidence="5" id="KW-1185">Reference proteome</keyword>
<comment type="similarity">
    <text evidence="1">Belongs to the AB hydrolase superfamily. AB hydrolase 2 family.</text>
</comment>
<feature type="domain" description="Phospholipase/carboxylesterase/thioesterase" evidence="3">
    <location>
        <begin position="11"/>
        <end position="211"/>
    </location>
</feature>
<evidence type="ECO:0000313" key="5">
    <source>
        <dbReference type="Proteomes" id="UP000199647"/>
    </source>
</evidence>
<dbReference type="OrthoDB" id="3647650at2"/>
<reference evidence="4 5" key="1">
    <citation type="submission" date="2016-10" db="EMBL/GenBank/DDBJ databases">
        <authorList>
            <person name="de Groot N.N."/>
        </authorList>
    </citation>
    <scope>NUCLEOTIDE SEQUENCE [LARGE SCALE GENOMIC DNA]</scope>
    <source>
        <strain evidence="4 5">A52C2</strain>
    </source>
</reference>
<organism evidence="4 5">
    <name type="scientific">Faunimonas pinastri</name>
    <dbReference type="NCBI Taxonomy" id="1855383"/>
    <lineage>
        <taxon>Bacteria</taxon>
        <taxon>Pseudomonadati</taxon>
        <taxon>Pseudomonadota</taxon>
        <taxon>Alphaproteobacteria</taxon>
        <taxon>Hyphomicrobiales</taxon>
        <taxon>Afifellaceae</taxon>
        <taxon>Faunimonas</taxon>
    </lineage>
</organism>
<evidence type="ECO:0000313" key="4">
    <source>
        <dbReference type="EMBL" id="SEQ43590.1"/>
    </source>
</evidence>
<dbReference type="InterPro" id="IPR003140">
    <property type="entry name" value="PLipase/COase/thioEstase"/>
</dbReference>
<dbReference type="RefSeq" id="WP_092496123.1">
    <property type="nucleotide sequence ID" value="NZ_FOFG01000004.1"/>
</dbReference>
<dbReference type="PANTHER" id="PTHR10655">
    <property type="entry name" value="LYSOPHOSPHOLIPASE-RELATED"/>
    <property type="match status" value="1"/>
</dbReference>
<keyword evidence="2" id="KW-0378">Hydrolase</keyword>
<dbReference type="AlphaFoldDB" id="A0A1H9G0E7"/>
<proteinExistence type="inferred from homology"/>
<dbReference type="InterPro" id="IPR050565">
    <property type="entry name" value="LYPA1-2/EST-like"/>
</dbReference>
<dbReference type="EMBL" id="FOFG01000004">
    <property type="protein sequence ID" value="SEQ43590.1"/>
    <property type="molecule type" value="Genomic_DNA"/>
</dbReference>
<gene>
    <name evidence="4" type="ORF">SAMN05216548_104267</name>
</gene>
<protein>
    <submittedName>
        <fullName evidence="4">Phospholipase/carboxylesterase</fullName>
    </submittedName>
</protein>
<evidence type="ECO:0000259" key="3">
    <source>
        <dbReference type="Pfam" id="PF02230"/>
    </source>
</evidence>
<evidence type="ECO:0000256" key="2">
    <source>
        <dbReference type="ARBA" id="ARBA00022801"/>
    </source>
</evidence>
<dbReference type="Gene3D" id="3.40.50.1820">
    <property type="entry name" value="alpha/beta hydrolase"/>
    <property type="match status" value="1"/>
</dbReference>
<dbReference type="GO" id="GO:0016787">
    <property type="term" value="F:hydrolase activity"/>
    <property type="evidence" value="ECO:0007669"/>
    <property type="project" value="UniProtKB-KW"/>
</dbReference>
<dbReference type="Pfam" id="PF02230">
    <property type="entry name" value="Abhydrolase_2"/>
    <property type="match status" value="1"/>
</dbReference>
<name>A0A1H9G0E7_9HYPH</name>
<dbReference type="Proteomes" id="UP000199647">
    <property type="component" value="Unassembled WGS sequence"/>
</dbReference>
<dbReference type="STRING" id="1855383.SAMN05216548_104267"/>
<evidence type="ECO:0000256" key="1">
    <source>
        <dbReference type="ARBA" id="ARBA00006499"/>
    </source>
</evidence>
<dbReference type="InterPro" id="IPR029058">
    <property type="entry name" value="AB_hydrolase_fold"/>
</dbReference>
<sequence length="215" mass="22307">MIDGPRLPPSSGGKAKSLVVFLHGYGADGNDLIGLGREWSRMLPDTAFVSPHAPAPCEQSALGRQWFGLTSRDPHDLARGVESARPALDGFLDAELQRHGLDESAVALVGFSQGTMMALHVGPQRKKTLAGIVGYSGLLADPASLALPSISKPPVLLVHGDGDNVVPVGSLLVAAQALGAAGLPVEWHVSRGIAHSIAPDGLSIGGEFLKRVLPE</sequence>
<dbReference type="PANTHER" id="PTHR10655:SF17">
    <property type="entry name" value="LYSOPHOSPHOLIPASE-LIKE PROTEIN 1"/>
    <property type="match status" value="1"/>
</dbReference>
<accession>A0A1H9G0E7</accession>